<feature type="transmembrane region" description="Helical" evidence="1">
    <location>
        <begin position="30"/>
        <end position="47"/>
    </location>
</feature>
<dbReference type="RefSeq" id="WP_076084765.1">
    <property type="nucleotide sequence ID" value="NZ_CP019070.1"/>
</dbReference>
<accession>A0A1P8KKK9</accession>
<sequence>MQIILFSLIILAVLIYIIYKIKRSFTKKDFIIFFVIITAIIIAITYYNNSQEQKLPNAFKANYLQEKNIEISKLSYTQVNFEVLRSTKFVYDFLYIIKKNDKEYVCEAKNVEVQKIEDEYIFKKYNENCRLK</sequence>
<protein>
    <submittedName>
        <fullName evidence="2">Uncharacterized protein</fullName>
    </submittedName>
</protein>
<dbReference type="Proteomes" id="UP000186074">
    <property type="component" value="Chromosome"/>
</dbReference>
<evidence type="ECO:0000313" key="2">
    <source>
        <dbReference type="EMBL" id="APW65092.1"/>
    </source>
</evidence>
<proteinExistence type="predicted"/>
<keyword evidence="3" id="KW-1185">Reference proteome</keyword>
<name>A0A1P8KKK9_9BACT</name>
<organism evidence="2 3">
    <name type="scientific">Poseidonibacter parvus</name>
    <dbReference type="NCBI Taxonomy" id="1850254"/>
    <lineage>
        <taxon>Bacteria</taxon>
        <taxon>Pseudomonadati</taxon>
        <taxon>Campylobacterota</taxon>
        <taxon>Epsilonproteobacteria</taxon>
        <taxon>Campylobacterales</taxon>
        <taxon>Arcobacteraceae</taxon>
        <taxon>Poseidonibacter</taxon>
    </lineage>
</organism>
<dbReference type="AlphaFoldDB" id="A0A1P8KKK9"/>
<reference evidence="2 3" key="1">
    <citation type="submission" date="2017-01" db="EMBL/GenBank/DDBJ databases">
        <title>Genome sequencing of Arcobacter sp. LPB0137.</title>
        <authorList>
            <person name="Lee G.-W."/>
            <person name="Yi H."/>
        </authorList>
    </citation>
    <scope>NUCLEOTIDE SEQUENCE [LARGE SCALE GENOMIC DNA]</scope>
    <source>
        <strain evidence="2 3">LPB0137</strain>
    </source>
</reference>
<dbReference type="EMBL" id="CP019070">
    <property type="protein sequence ID" value="APW65092.1"/>
    <property type="molecule type" value="Genomic_DNA"/>
</dbReference>
<gene>
    <name evidence="2" type="ORF">LPB137_04175</name>
</gene>
<dbReference type="KEGG" id="alp:LPB137_04175"/>
<evidence type="ECO:0000313" key="3">
    <source>
        <dbReference type="Proteomes" id="UP000186074"/>
    </source>
</evidence>
<dbReference type="OrthoDB" id="5348894at2"/>
<keyword evidence="1" id="KW-0812">Transmembrane</keyword>
<keyword evidence="1" id="KW-0472">Membrane</keyword>
<keyword evidence="1" id="KW-1133">Transmembrane helix</keyword>
<evidence type="ECO:0000256" key="1">
    <source>
        <dbReference type="SAM" id="Phobius"/>
    </source>
</evidence>
<dbReference type="STRING" id="1850254.LPB137_04175"/>